<dbReference type="SUPFAM" id="SSF82153">
    <property type="entry name" value="FAS1 domain"/>
    <property type="match status" value="2"/>
</dbReference>
<gene>
    <name evidence="3" type="ORF">Rsub_03044</name>
</gene>
<evidence type="ECO:0000313" key="4">
    <source>
        <dbReference type="Proteomes" id="UP000247498"/>
    </source>
</evidence>
<dbReference type="Proteomes" id="UP000247498">
    <property type="component" value="Unassembled WGS sequence"/>
</dbReference>
<accession>A0A2V0NYT9</accession>
<feature type="domain" description="FAS1" evidence="2">
    <location>
        <begin position="183"/>
        <end position="329"/>
    </location>
</feature>
<evidence type="ECO:0000256" key="1">
    <source>
        <dbReference type="SAM" id="SignalP"/>
    </source>
</evidence>
<dbReference type="InterPro" id="IPR036378">
    <property type="entry name" value="FAS1_dom_sf"/>
</dbReference>
<dbReference type="InterPro" id="IPR000782">
    <property type="entry name" value="FAS1_domain"/>
</dbReference>
<dbReference type="EMBL" id="BDRX01000019">
    <property type="protein sequence ID" value="GBF90743.1"/>
    <property type="molecule type" value="Genomic_DNA"/>
</dbReference>
<dbReference type="InParanoid" id="A0A2V0NYT9"/>
<organism evidence="3 4">
    <name type="scientific">Raphidocelis subcapitata</name>
    <dbReference type="NCBI Taxonomy" id="307507"/>
    <lineage>
        <taxon>Eukaryota</taxon>
        <taxon>Viridiplantae</taxon>
        <taxon>Chlorophyta</taxon>
        <taxon>core chlorophytes</taxon>
        <taxon>Chlorophyceae</taxon>
        <taxon>CS clade</taxon>
        <taxon>Sphaeropleales</taxon>
        <taxon>Selenastraceae</taxon>
        <taxon>Raphidocelis</taxon>
    </lineage>
</organism>
<dbReference type="Gene3D" id="2.30.180.10">
    <property type="entry name" value="FAS1 domain"/>
    <property type="match status" value="2"/>
</dbReference>
<dbReference type="PROSITE" id="PS50213">
    <property type="entry name" value="FAS1"/>
    <property type="match status" value="1"/>
</dbReference>
<dbReference type="GO" id="GO:0005615">
    <property type="term" value="C:extracellular space"/>
    <property type="evidence" value="ECO:0007669"/>
    <property type="project" value="TreeGrafter"/>
</dbReference>
<sequence>MKLLAFAAFAAFLVLGAAAAEVKEESVIDALKKLGATKYLEIIDAANATAVLAEQPASKTTVFAPSNKAVDAYLKENQMGTDDLKRRQALADRIVGYTIVADGDKDIVSEVKPGETKFLPTYNPGWAITAKRGKDGKLTLIDAGGDDATVDDKKSKNGLVFLVDELLLPGNIFERWNDYRFDVLLPNMTVVKQQQFDTVKALFQRSGLDRSKSKDLTFFAPNDEAFKAAGIDAACAAKMTPGEAEAIIRYHTVKGYQPIPNIKAGEPMETMLKVKDAPSHLKLDYVVNKTDAGAVGTAYVIDEAGNKAEVLAPNWFAGTMTVHAINKVLSRKGAEVPSACKAAGPVPAKADKAAKPAKAEKPAKGNRRLQQYIGAGTASIIAMNNAKGAIQNAVDDANPAATFAATSAGQLNARATAFPTTRTFLYSGMYNQYGLSSSGYY</sequence>
<evidence type="ECO:0000313" key="3">
    <source>
        <dbReference type="EMBL" id="GBF90743.1"/>
    </source>
</evidence>
<evidence type="ECO:0000259" key="2">
    <source>
        <dbReference type="PROSITE" id="PS50213"/>
    </source>
</evidence>
<dbReference type="SMART" id="SM00554">
    <property type="entry name" value="FAS1"/>
    <property type="match status" value="2"/>
</dbReference>
<dbReference type="PANTHER" id="PTHR10900:SF77">
    <property type="entry name" value="FI19380P1"/>
    <property type="match status" value="1"/>
</dbReference>
<reference evidence="3 4" key="1">
    <citation type="journal article" date="2018" name="Sci. Rep.">
        <title>Raphidocelis subcapitata (=Pseudokirchneriella subcapitata) provides an insight into genome evolution and environmental adaptations in the Sphaeropleales.</title>
        <authorList>
            <person name="Suzuki S."/>
            <person name="Yamaguchi H."/>
            <person name="Nakajima N."/>
            <person name="Kawachi M."/>
        </authorList>
    </citation>
    <scope>NUCLEOTIDE SEQUENCE [LARGE SCALE GENOMIC DNA]</scope>
    <source>
        <strain evidence="3 4">NIES-35</strain>
    </source>
</reference>
<dbReference type="Pfam" id="PF02469">
    <property type="entry name" value="Fasciclin"/>
    <property type="match status" value="2"/>
</dbReference>
<dbReference type="OrthoDB" id="286301at2759"/>
<dbReference type="AlphaFoldDB" id="A0A2V0NYT9"/>
<keyword evidence="4" id="KW-1185">Reference proteome</keyword>
<dbReference type="PANTHER" id="PTHR10900">
    <property type="entry name" value="PERIOSTIN-RELATED"/>
    <property type="match status" value="1"/>
</dbReference>
<keyword evidence="1" id="KW-0732">Signal</keyword>
<feature type="signal peptide" evidence="1">
    <location>
        <begin position="1"/>
        <end position="19"/>
    </location>
</feature>
<proteinExistence type="predicted"/>
<comment type="caution">
    <text evidence="3">The sequence shown here is derived from an EMBL/GenBank/DDBJ whole genome shotgun (WGS) entry which is preliminary data.</text>
</comment>
<name>A0A2V0NYT9_9CHLO</name>
<protein>
    <recommendedName>
        <fullName evidence="2">FAS1 domain-containing protein</fullName>
    </recommendedName>
</protein>
<feature type="chain" id="PRO_5016009584" description="FAS1 domain-containing protein" evidence="1">
    <location>
        <begin position="20"/>
        <end position="441"/>
    </location>
</feature>
<dbReference type="InterPro" id="IPR050904">
    <property type="entry name" value="Adhesion/Biosynth-related"/>
</dbReference>